<organism evidence="1 2">
    <name type="scientific">Aeromonas simiae</name>
    <dbReference type="NCBI Taxonomy" id="218936"/>
    <lineage>
        <taxon>Bacteria</taxon>
        <taxon>Pseudomonadati</taxon>
        <taxon>Pseudomonadota</taxon>
        <taxon>Gammaproteobacteria</taxon>
        <taxon>Aeromonadales</taxon>
        <taxon>Aeromonadaceae</taxon>
        <taxon>Aeromonas</taxon>
    </lineage>
</organism>
<dbReference type="Proteomes" id="UP000594034">
    <property type="component" value="Chromosome"/>
</dbReference>
<dbReference type="NCBIfam" id="TIGR02532">
    <property type="entry name" value="IV_pilin_GFxxxE"/>
    <property type="match status" value="1"/>
</dbReference>
<dbReference type="Gene3D" id="3.30.700.10">
    <property type="entry name" value="Glycoprotein, Type 4 Pilin"/>
    <property type="match status" value="1"/>
</dbReference>
<dbReference type="AlphaFoldDB" id="A0A5J6WZV8"/>
<reference evidence="1 2" key="1">
    <citation type="submission" date="2019-05" db="EMBL/GenBank/DDBJ databases">
        <title>OXA-830, a novel chromosomally encoded expanded-spectrum class D beta-lactamase in Aeromonas simiae.</title>
        <authorList>
            <person name="Zhou W."/>
            <person name="Chen Q."/>
        </authorList>
    </citation>
    <scope>NUCLEOTIDE SEQUENCE [LARGE SCALE GENOMIC DNA]</scope>
    <source>
        <strain evidence="1 2">A6</strain>
    </source>
</reference>
<protein>
    <submittedName>
        <fullName evidence="1">Type II secretion system protein</fullName>
    </submittedName>
</protein>
<dbReference type="EMBL" id="CP040449">
    <property type="protein sequence ID" value="QFI55854.1"/>
    <property type="molecule type" value="Genomic_DNA"/>
</dbReference>
<dbReference type="InterPro" id="IPR045584">
    <property type="entry name" value="Pilin-like"/>
</dbReference>
<name>A0A5J6WZV8_9GAMM</name>
<evidence type="ECO:0000313" key="2">
    <source>
        <dbReference type="Proteomes" id="UP000594034"/>
    </source>
</evidence>
<accession>A0A5J6WZV8</accession>
<dbReference type="InterPro" id="IPR012902">
    <property type="entry name" value="N_methyl_site"/>
</dbReference>
<evidence type="ECO:0000313" key="1">
    <source>
        <dbReference type="EMBL" id="QFI55854.1"/>
    </source>
</evidence>
<keyword evidence="2" id="KW-1185">Reference proteome</keyword>
<dbReference type="KEGG" id="asim:FE240_14865"/>
<proteinExistence type="predicted"/>
<dbReference type="Pfam" id="PF07963">
    <property type="entry name" value="N_methyl"/>
    <property type="match status" value="1"/>
</dbReference>
<sequence>MQRRSHGFTLMELVLVILIIGILAAYAAPNWLGTGGTEIRTTSDEVVGRLRLLQTINMNEPPRRCTWLRVEPGQLGLLSGACDSEPGPMAGWDETHRQGSMLALAATVTLEGKSSFSLRLDRDHGRPASAPCQAGCQLQVSSGGELRQIRIESEGYIHAQP</sequence>
<dbReference type="SUPFAM" id="SSF54523">
    <property type="entry name" value="Pili subunits"/>
    <property type="match status" value="1"/>
</dbReference>
<gene>
    <name evidence="1" type="ORF">FE240_14865</name>
</gene>